<evidence type="ECO:0000259" key="8">
    <source>
        <dbReference type="Pfam" id="PF09353"/>
    </source>
</evidence>
<gene>
    <name evidence="9" type="ORF">DH2020_039319</name>
</gene>
<dbReference type="Proteomes" id="UP001318860">
    <property type="component" value="Unassembled WGS sequence"/>
</dbReference>
<dbReference type="EC" id="2.7.4.3" evidence="2"/>
<dbReference type="Pfam" id="PF00406">
    <property type="entry name" value="ADK"/>
    <property type="match status" value="1"/>
</dbReference>
<dbReference type="HAMAP" id="MF_00235">
    <property type="entry name" value="Adenylate_kinase_Adk"/>
    <property type="match status" value="1"/>
</dbReference>
<keyword evidence="10" id="KW-1185">Reference proteome</keyword>
<organism evidence="9 10">
    <name type="scientific">Rehmannia glutinosa</name>
    <name type="common">Chinese foxglove</name>
    <dbReference type="NCBI Taxonomy" id="99300"/>
    <lineage>
        <taxon>Eukaryota</taxon>
        <taxon>Viridiplantae</taxon>
        <taxon>Streptophyta</taxon>
        <taxon>Embryophyta</taxon>
        <taxon>Tracheophyta</taxon>
        <taxon>Spermatophyta</taxon>
        <taxon>Magnoliopsida</taxon>
        <taxon>eudicotyledons</taxon>
        <taxon>Gunneridae</taxon>
        <taxon>Pentapetalae</taxon>
        <taxon>asterids</taxon>
        <taxon>lamiids</taxon>
        <taxon>Lamiales</taxon>
        <taxon>Orobanchaceae</taxon>
        <taxon>Rehmannieae</taxon>
        <taxon>Rehmannia</taxon>
    </lineage>
</organism>
<evidence type="ECO:0000256" key="1">
    <source>
        <dbReference type="ARBA" id="ARBA00007220"/>
    </source>
</evidence>
<keyword evidence="5 7" id="KW-0418">Kinase</keyword>
<dbReference type="InterPro" id="IPR000850">
    <property type="entry name" value="Adenylat/UMP-CMP_kin"/>
</dbReference>
<comment type="caution">
    <text evidence="9">The sequence shown here is derived from an EMBL/GenBank/DDBJ whole genome shotgun (WGS) entry which is preliminary data.</text>
</comment>
<dbReference type="PANTHER" id="PTHR35509">
    <property type="entry name" value="DOMAIN PROTEIN, PUTATIVE (DUF1995)-RELATED"/>
    <property type="match status" value="1"/>
</dbReference>
<dbReference type="InterPro" id="IPR027417">
    <property type="entry name" value="P-loop_NTPase"/>
</dbReference>
<evidence type="ECO:0000256" key="3">
    <source>
        <dbReference type="ARBA" id="ARBA00022679"/>
    </source>
</evidence>
<evidence type="ECO:0000256" key="7">
    <source>
        <dbReference type="RuleBase" id="RU003330"/>
    </source>
</evidence>
<dbReference type="EMBL" id="JABTTQ020001953">
    <property type="protein sequence ID" value="KAK6126937.1"/>
    <property type="molecule type" value="Genomic_DNA"/>
</dbReference>
<evidence type="ECO:0000256" key="5">
    <source>
        <dbReference type="ARBA" id="ARBA00022777"/>
    </source>
</evidence>
<dbReference type="PRINTS" id="PR00094">
    <property type="entry name" value="ADENYLTKNASE"/>
</dbReference>
<dbReference type="PANTHER" id="PTHR35509:SF6">
    <property type="entry name" value="ADENYLATE KINASE"/>
    <property type="match status" value="1"/>
</dbReference>
<dbReference type="SUPFAM" id="SSF52540">
    <property type="entry name" value="P-loop containing nucleoside triphosphate hydrolases"/>
    <property type="match status" value="1"/>
</dbReference>
<keyword evidence="3 7" id="KW-0808">Transferase</keyword>
<evidence type="ECO:0000313" key="9">
    <source>
        <dbReference type="EMBL" id="KAK6126937.1"/>
    </source>
</evidence>
<evidence type="ECO:0000256" key="4">
    <source>
        <dbReference type="ARBA" id="ARBA00022741"/>
    </source>
</evidence>
<accession>A0ABR0UXG2</accession>
<comment type="similarity">
    <text evidence="1 7">Belongs to the adenylate kinase family.</text>
</comment>
<dbReference type="InterPro" id="IPR018962">
    <property type="entry name" value="DUF1995"/>
</dbReference>
<protein>
    <recommendedName>
        <fullName evidence="2">adenylate kinase</fullName>
        <ecNumber evidence="2">2.7.4.3</ecNumber>
    </recommendedName>
    <alternativeName>
        <fullName evidence="6">ATP:AMP phosphotransferase</fullName>
    </alternativeName>
</protein>
<dbReference type="Gene3D" id="3.40.50.300">
    <property type="entry name" value="P-loop containing nucleotide triphosphate hydrolases"/>
    <property type="match status" value="2"/>
</dbReference>
<keyword evidence="4" id="KW-0547">Nucleotide-binding</keyword>
<evidence type="ECO:0000313" key="10">
    <source>
        <dbReference type="Proteomes" id="UP001318860"/>
    </source>
</evidence>
<feature type="domain" description="DUF1995" evidence="8">
    <location>
        <begin position="279"/>
        <end position="522"/>
    </location>
</feature>
<proteinExistence type="inferred from homology"/>
<reference evidence="9 10" key="1">
    <citation type="journal article" date="2021" name="Comput. Struct. Biotechnol. J.">
        <title>De novo genome assembly of the potent medicinal plant Rehmannia glutinosa using nanopore technology.</title>
        <authorList>
            <person name="Ma L."/>
            <person name="Dong C."/>
            <person name="Song C."/>
            <person name="Wang X."/>
            <person name="Zheng X."/>
            <person name="Niu Y."/>
            <person name="Chen S."/>
            <person name="Feng W."/>
        </authorList>
    </citation>
    <scope>NUCLEOTIDE SEQUENCE [LARGE SCALE GENOMIC DNA]</scope>
    <source>
        <strain evidence="9">DH-2019</strain>
    </source>
</reference>
<sequence>MGVNSIRGIAQRVKDPSDVLSVLRHTVPGHDMLRHIPGIYLLHKTPDPSPPSLSSSLYISSPFQLSSHSHHVYGYADFRTKPVRKVLKIVSAKSEPLKVMISGAPASGKGTQCEMIVQKFGVVHISTGDILRAEVAAGTEIGNKAKEYMNSGRLVPDEIVTAVPDDILVDRCVGRRLDPLTGKIYHIKNFPPENEEIKARLVTRPDDTEEKIDGNRPKEVIFKEIDSLLSRLQKDKEEESKSGKLAKYDSLFDKLSSEKNNWRGIPTRLNNIPHSREIRKYFYEDVLQATQRAIKDGKTRLKVEISIPELNPEMDVYRIGTLMELVRILALSFADDGKRVKVCVQGSMGEGALAGMPLQLAGSRKILEFMDWGDDDAMGTFIKIGSIGGKEVDEQDDMFILVAPQNAVGNCIIDDLRAMTDAAGHRPVILVNPRLKDLPGSSGIMQTMGRDKRLEYAASFEICYHFRLLYYAGTQYPIMGALRMSYPYEYELYKRVDDEPPKKEKYVILSKFEKRPSGEEINDAFEGKTRDKAKRATGIW</sequence>
<evidence type="ECO:0000256" key="2">
    <source>
        <dbReference type="ARBA" id="ARBA00012955"/>
    </source>
</evidence>
<dbReference type="InterPro" id="IPR053021">
    <property type="entry name" value="Chloroplast_ADK"/>
</dbReference>
<dbReference type="CDD" id="cd01428">
    <property type="entry name" value="ADK"/>
    <property type="match status" value="1"/>
</dbReference>
<name>A0ABR0UXG2_REHGL</name>
<evidence type="ECO:0000256" key="6">
    <source>
        <dbReference type="ARBA" id="ARBA00031517"/>
    </source>
</evidence>
<dbReference type="Pfam" id="PF09353">
    <property type="entry name" value="DUF1995"/>
    <property type="match status" value="1"/>
</dbReference>